<feature type="coiled-coil region" evidence="1">
    <location>
        <begin position="10"/>
        <end position="37"/>
    </location>
</feature>
<keyword evidence="2" id="KW-0472">Membrane</keyword>
<name>A0A4V2UVT2_9BACL</name>
<accession>A0A4V2UVT2</accession>
<keyword evidence="2" id="KW-0812">Transmembrane</keyword>
<evidence type="ECO:0000313" key="4">
    <source>
        <dbReference type="Proteomes" id="UP000294937"/>
    </source>
</evidence>
<dbReference type="EMBL" id="SMAG01000001">
    <property type="protein sequence ID" value="TCS97007.1"/>
    <property type="molecule type" value="Genomic_DNA"/>
</dbReference>
<evidence type="ECO:0000256" key="2">
    <source>
        <dbReference type="SAM" id="Phobius"/>
    </source>
</evidence>
<evidence type="ECO:0000313" key="3">
    <source>
        <dbReference type="EMBL" id="TCS97007.1"/>
    </source>
</evidence>
<keyword evidence="2" id="KW-1133">Transmembrane helix</keyword>
<keyword evidence="4" id="KW-1185">Reference proteome</keyword>
<proteinExistence type="predicted"/>
<reference evidence="3 4" key="1">
    <citation type="submission" date="2019-03" db="EMBL/GenBank/DDBJ databases">
        <title>Genomic Encyclopedia of Type Strains, Phase IV (KMG-IV): sequencing the most valuable type-strain genomes for metagenomic binning, comparative biology and taxonomic classification.</title>
        <authorList>
            <person name="Goeker M."/>
        </authorList>
    </citation>
    <scope>NUCLEOTIDE SEQUENCE [LARGE SCALE GENOMIC DNA]</scope>
    <source>
        <strain evidence="3 4">DSM 45707</strain>
    </source>
</reference>
<sequence length="98" mass="11183">MNQNPSPKELDEIQSMIEQLKQEEPELKQQLDFIQHQIDWPESFQPPSSSPSWFDQLGDWLTHSNSLIPNLISQLPLSIGVAAIMTGIICPALILWFL</sequence>
<protein>
    <submittedName>
        <fullName evidence="3">Uncharacterized protein</fullName>
    </submittedName>
</protein>
<gene>
    <name evidence="3" type="ORF">EDD58_101654</name>
</gene>
<feature type="transmembrane region" description="Helical" evidence="2">
    <location>
        <begin position="75"/>
        <end position="97"/>
    </location>
</feature>
<dbReference type="Proteomes" id="UP000294937">
    <property type="component" value="Unassembled WGS sequence"/>
</dbReference>
<keyword evidence="1" id="KW-0175">Coiled coil</keyword>
<evidence type="ECO:0000256" key="1">
    <source>
        <dbReference type="SAM" id="Coils"/>
    </source>
</evidence>
<organism evidence="3 4">
    <name type="scientific">Hazenella coriacea</name>
    <dbReference type="NCBI Taxonomy" id="1179467"/>
    <lineage>
        <taxon>Bacteria</taxon>
        <taxon>Bacillati</taxon>
        <taxon>Bacillota</taxon>
        <taxon>Bacilli</taxon>
        <taxon>Bacillales</taxon>
        <taxon>Thermoactinomycetaceae</taxon>
        <taxon>Hazenella</taxon>
    </lineage>
</organism>
<dbReference type="AlphaFoldDB" id="A0A4V2UVT2"/>
<dbReference type="RefSeq" id="WP_131923370.1">
    <property type="nucleotide sequence ID" value="NZ_SMAG01000001.1"/>
</dbReference>
<comment type="caution">
    <text evidence="3">The sequence shown here is derived from an EMBL/GenBank/DDBJ whole genome shotgun (WGS) entry which is preliminary data.</text>
</comment>